<dbReference type="RefSeq" id="WP_242156584.1">
    <property type="nucleotide sequence ID" value="NZ_CP131914.1"/>
</dbReference>
<feature type="domain" description="TtsA-like Glycoside hydrolase family 108" evidence="1">
    <location>
        <begin position="10"/>
        <end position="97"/>
    </location>
</feature>
<evidence type="ECO:0000259" key="1">
    <source>
        <dbReference type="Pfam" id="PF05838"/>
    </source>
</evidence>
<dbReference type="Proteomes" id="UP001430647">
    <property type="component" value="Unassembled WGS sequence"/>
</dbReference>
<dbReference type="EMBL" id="JAKJPQ010000001">
    <property type="protein sequence ID" value="MCI2260090.1"/>
    <property type="molecule type" value="Genomic_DNA"/>
</dbReference>
<evidence type="ECO:0000313" key="4">
    <source>
        <dbReference type="EMBL" id="XCI82306.1"/>
    </source>
</evidence>
<accession>A0AAU8IB05</accession>
<dbReference type="Pfam" id="PF09374">
    <property type="entry name" value="PG_binding_3"/>
    <property type="match status" value="1"/>
</dbReference>
<dbReference type="Gene3D" id="1.20.141.10">
    <property type="entry name" value="Chitosanase, subunit A, domain 1"/>
    <property type="match status" value="1"/>
</dbReference>
<proteinExistence type="predicted"/>
<evidence type="ECO:0000259" key="2">
    <source>
        <dbReference type="Pfam" id="PF09374"/>
    </source>
</evidence>
<dbReference type="SUPFAM" id="SSF53955">
    <property type="entry name" value="Lysozyme-like"/>
    <property type="match status" value="1"/>
</dbReference>
<dbReference type="AlphaFoldDB" id="A0AAU8IB05"/>
<organism evidence="4">
    <name type="scientific">Xanthomonas indica</name>
    <dbReference type="NCBI Taxonomy" id="2912242"/>
    <lineage>
        <taxon>Bacteria</taxon>
        <taxon>Pseudomonadati</taxon>
        <taxon>Pseudomonadota</taxon>
        <taxon>Gammaproteobacteria</taxon>
        <taxon>Lysobacterales</taxon>
        <taxon>Lysobacteraceae</taxon>
        <taxon>Xanthomonas</taxon>
    </lineage>
</organism>
<protein>
    <submittedName>
        <fullName evidence="4">Glycosyl hydrolase 108 family protein</fullName>
    </submittedName>
    <submittedName>
        <fullName evidence="3">N-acetylmuramidase</fullName>
    </submittedName>
</protein>
<sequence length="194" mass="21071">MASFDLYLPQLLRFEGGFVDDPNDPGGATNYGISLATFQRDAQALLGEAPTLQALRALTVQQAAAIYKQAYWDRIGADRIASQTLAELVFDFYVNAGNVAIELLQRILQQLGATQLVIDGEMGPTTLAALATADAAQVYAQYRQQRIAYYQRLVAERPADAEFLAGWLRRAEWFAPSLPADASSPPQTAQAGTA</sequence>
<dbReference type="GO" id="GO:0016787">
    <property type="term" value="F:hydrolase activity"/>
    <property type="evidence" value="ECO:0007669"/>
    <property type="project" value="UniProtKB-KW"/>
</dbReference>
<gene>
    <name evidence="3" type="ORF">L3V74_00945</name>
    <name evidence="4" type="ORF">Q7W82_09235</name>
</gene>
<evidence type="ECO:0000313" key="3">
    <source>
        <dbReference type="EMBL" id="MCI2260090.1"/>
    </source>
</evidence>
<reference evidence="3" key="2">
    <citation type="submission" date="2022-01" db="EMBL/GenBank/DDBJ databases">
        <authorList>
            <person name="Rana R."/>
            <person name="Patil P.B."/>
        </authorList>
    </citation>
    <scope>NUCLEOTIDE SEQUENCE</scope>
    <source>
        <strain evidence="3">PPL560</strain>
    </source>
</reference>
<keyword evidence="4" id="KW-0378">Hydrolase</keyword>
<dbReference type="InterPro" id="IPR008565">
    <property type="entry name" value="TtsA-like_GH18_dom"/>
</dbReference>
<keyword evidence="5" id="KW-1185">Reference proteome</keyword>
<reference evidence="4" key="3">
    <citation type="submission" date="2023-08" db="EMBL/GenBank/DDBJ databases">
        <title>Complete genome sequence of Xanthomonas indica.</title>
        <authorList>
            <person name="Patil P.B."/>
            <person name="Rana R."/>
        </authorList>
    </citation>
    <scope>NUCLEOTIDE SEQUENCE</scope>
    <source>
        <strain evidence="4">PPL560</strain>
    </source>
</reference>
<dbReference type="Pfam" id="PF05838">
    <property type="entry name" value="Glyco_hydro_108"/>
    <property type="match status" value="1"/>
</dbReference>
<dbReference type="KEGG" id="xin:Q7W82_09235"/>
<reference evidence="3 5" key="1">
    <citation type="journal article" date="2022" name="Curr. Microbiol.">
        <title>Xanthomonas indica sp. nov., a Novel Member of Non-Pathogenic Xanthomonas Community from Healthy Rice Seeds.</title>
        <authorList>
            <person name="Rana R."/>
            <person name="Madhavan V.N."/>
            <person name="Saroha T."/>
            <person name="Bansal K."/>
            <person name="Kaur A."/>
            <person name="Sonti R.V."/>
            <person name="Patel H.K."/>
            <person name="Patil P.B."/>
        </authorList>
    </citation>
    <scope>NUCLEOTIDE SEQUENCE [LARGE SCALE GENOMIC DNA]</scope>
    <source>
        <strain evidence="3 5">PPL560</strain>
    </source>
</reference>
<dbReference type="CDD" id="cd13926">
    <property type="entry name" value="N-acetylmuramidase_GH108"/>
    <property type="match status" value="1"/>
</dbReference>
<dbReference type="InterPro" id="IPR023346">
    <property type="entry name" value="Lysozyme-like_dom_sf"/>
</dbReference>
<evidence type="ECO:0000313" key="5">
    <source>
        <dbReference type="Proteomes" id="UP001430647"/>
    </source>
</evidence>
<dbReference type="EMBL" id="CP131914">
    <property type="protein sequence ID" value="XCI82306.1"/>
    <property type="molecule type" value="Genomic_DNA"/>
</dbReference>
<name>A0AAU8IB05_9XANT</name>
<dbReference type="InterPro" id="IPR018537">
    <property type="entry name" value="Peptidoglycan-bd_3"/>
</dbReference>
<feature type="domain" description="Peptidoglycan binding" evidence="2">
    <location>
        <begin position="100"/>
        <end position="172"/>
    </location>
</feature>